<dbReference type="CDD" id="cd16841">
    <property type="entry name" value="RraA_family"/>
    <property type="match status" value="1"/>
</dbReference>
<comment type="cofactor">
    <cofactor evidence="1">
        <name>a divalent metal cation</name>
        <dbReference type="ChEBI" id="CHEBI:60240"/>
    </cofactor>
</comment>
<feature type="binding site" evidence="5">
    <location>
        <begin position="96"/>
        <end position="99"/>
    </location>
    <ligand>
        <name>substrate</name>
    </ligand>
</feature>
<dbReference type="GO" id="GO:0016829">
    <property type="term" value="F:lyase activity"/>
    <property type="evidence" value="ECO:0007669"/>
    <property type="project" value="UniProtKB-KW"/>
</dbReference>
<keyword evidence="7" id="KW-1185">Reference proteome</keyword>
<evidence type="ECO:0000256" key="1">
    <source>
        <dbReference type="ARBA" id="ARBA00001968"/>
    </source>
</evidence>
<evidence type="ECO:0000256" key="5">
    <source>
        <dbReference type="PIRSR" id="PIRSR605493-1"/>
    </source>
</evidence>
<dbReference type="PANTHER" id="PTHR33254">
    <property type="entry name" value="4-HYDROXY-4-METHYL-2-OXOGLUTARATE ALDOLASE 3-RELATED"/>
    <property type="match status" value="1"/>
</dbReference>
<dbReference type="PANTHER" id="PTHR33254:SF4">
    <property type="entry name" value="4-HYDROXY-4-METHYL-2-OXOGLUTARATE ALDOLASE 3-RELATED"/>
    <property type="match status" value="1"/>
</dbReference>
<keyword evidence="5" id="KW-0479">Metal-binding</keyword>
<evidence type="ECO:0000313" key="6">
    <source>
        <dbReference type="EMBL" id="AQZ51148.1"/>
    </source>
</evidence>
<dbReference type="Gene3D" id="3.50.30.40">
    <property type="entry name" value="Ribonuclease E inhibitor RraA/RraA-like"/>
    <property type="match status" value="1"/>
</dbReference>
<evidence type="ECO:0000256" key="2">
    <source>
        <dbReference type="ARBA" id="ARBA00016549"/>
    </source>
</evidence>
<dbReference type="eggNOG" id="COG0684">
    <property type="taxonomic scope" value="Bacteria"/>
</dbReference>
<dbReference type="KEGG" id="mmed:Mame_01804"/>
<accession>A0A1U9Z0F7</accession>
<protein>
    <recommendedName>
        <fullName evidence="2">Putative 4-hydroxy-4-methyl-2-oxoglutarate aldolase</fullName>
    </recommendedName>
    <alternativeName>
        <fullName evidence="3">Regulator of ribonuclease activity homolog</fullName>
    </alternativeName>
    <alternativeName>
        <fullName evidence="4">RraA-like protein</fullName>
    </alternativeName>
</protein>
<organism evidence="6 7">
    <name type="scientific">Martelella mediterranea DSM 17316</name>
    <dbReference type="NCBI Taxonomy" id="1122214"/>
    <lineage>
        <taxon>Bacteria</taxon>
        <taxon>Pseudomonadati</taxon>
        <taxon>Pseudomonadota</taxon>
        <taxon>Alphaproteobacteria</taxon>
        <taxon>Hyphomicrobiales</taxon>
        <taxon>Aurantimonadaceae</taxon>
        <taxon>Martelella</taxon>
    </lineage>
</organism>
<comment type="cofactor">
    <cofactor evidence="5">
        <name>Mg(2+)</name>
        <dbReference type="ChEBI" id="CHEBI:18420"/>
    </cofactor>
</comment>
<dbReference type="NCBIfam" id="NF004850">
    <property type="entry name" value="PRK06201.1"/>
    <property type="match status" value="1"/>
</dbReference>
<dbReference type="GO" id="GO:0046872">
    <property type="term" value="F:metal ion binding"/>
    <property type="evidence" value="ECO:0007669"/>
    <property type="project" value="UniProtKB-KW"/>
</dbReference>
<dbReference type="EMBL" id="CP020330">
    <property type="protein sequence ID" value="AQZ51148.1"/>
    <property type="molecule type" value="Genomic_DNA"/>
</dbReference>
<dbReference type="SUPFAM" id="SSF89562">
    <property type="entry name" value="RraA-like"/>
    <property type="match status" value="1"/>
</dbReference>
<dbReference type="RefSeq" id="WP_018067813.1">
    <property type="nucleotide sequence ID" value="NZ_AQWH01000059.1"/>
</dbReference>
<evidence type="ECO:0000313" key="7">
    <source>
        <dbReference type="Proteomes" id="UP000191135"/>
    </source>
</evidence>
<reference evidence="6 7" key="1">
    <citation type="submission" date="2017-03" db="EMBL/GenBank/DDBJ databases">
        <title>Foreign affairs: Plasmid Transfer between Roseobacters and Rhizobia.</title>
        <authorList>
            <person name="Bartling P."/>
            <person name="Bunk B."/>
            <person name="Overmann J."/>
            <person name="Brinkmann H."/>
            <person name="Petersen J."/>
        </authorList>
    </citation>
    <scope>NUCLEOTIDE SEQUENCE [LARGE SCALE GENOMIC DNA]</scope>
    <source>
        <strain evidence="6 7">MACL11</strain>
    </source>
</reference>
<evidence type="ECO:0000256" key="3">
    <source>
        <dbReference type="ARBA" id="ARBA00029596"/>
    </source>
</evidence>
<keyword evidence="6" id="KW-0456">Lyase</keyword>
<dbReference type="Proteomes" id="UP000191135">
    <property type="component" value="Chromosome"/>
</dbReference>
<sequence>MIGNRIFPNAALADPAIIEAFRASATAIISDNLERLPGAVGLRPFHKMDGVMVGTALTVRVPAGDNLLIHKALDQMQPGYVLVVDGEGHENRALVGEIMTSIGASRGAVGFVINGSIRDAGALAQNPFPCFARSAVHRGPYKNGPGEINVPVSIGDFVIEPGDIVVGDEDGVVAFPQSIAAELLKGVRAQEAKEAEIMKSIADGTYKGAYGKPAGPAA</sequence>
<dbReference type="InterPro" id="IPR036704">
    <property type="entry name" value="RraA/RraA-like_sf"/>
</dbReference>
<dbReference type="OrthoDB" id="9812532at2"/>
<dbReference type="InterPro" id="IPR005493">
    <property type="entry name" value="RraA/RraA-like"/>
</dbReference>
<name>A0A1U9Z0F7_9HYPH</name>
<evidence type="ECO:0000256" key="4">
    <source>
        <dbReference type="ARBA" id="ARBA00030169"/>
    </source>
</evidence>
<dbReference type="AlphaFoldDB" id="A0A1U9Z0F7"/>
<feature type="binding site" evidence="5">
    <location>
        <position position="119"/>
    </location>
    <ligand>
        <name>Mg(2+)</name>
        <dbReference type="ChEBI" id="CHEBI:18420"/>
    </ligand>
</feature>
<feature type="binding site" evidence="5">
    <location>
        <position position="118"/>
    </location>
    <ligand>
        <name>substrate</name>
    </ligand>
</feature>
<keyword evidence="5" id="KW-0460">Magnesium</keyword>
<dbReference type="STRING" id="1122214.Mame_01804"/>
<dbReference type="Pfam" id="PF03737">
    <property type="entry name" value="RraA-like"/>
    <property type="match status" value="1"/>
</dbReference>
<proteinExistence type="predicted"/>
<gene>
    <name evidence="6" type="primary">proA_5</name>
    <name evidence="6" type="ORF">Mame_01804</name>
</gene>